<evidence type="ECO:0000313" key="1">
    <source>
        <dbReference type="EMBL" id="OWZ11499.1"/>
    </source>
</evidence>
<dbReference type="Proteomes" id="UP000198211">
    <property type="component" value="Unassembled WGS sequence"/>
</dbReference>
<keyword evidence="2" id="KW-1185">Reference proteome</keyword>
<accession>A0A225W2Q9</accession>
<protein>
    <submittedName>
        <fullName evidence="1">Uncharacterized protein</fullName>
    </submittedName>
</protein>
<proteinExistence type="predicted"/>
<sequence>RLKTLTLWICERKAEWDKAKKEYKKLLDDRVNAGLADMILDEPGSWIIPSKCCHWILMRESHVKDDGTRYTLNKQMELLDDQEPARVEWNTCASDGDRIKHLPEDYSLKLLKDLQRQSQKNRITLEFD</sequence>
<feature type="non-terminal residue" evidence="1">
    <location>
        <position position="1"/>
    </location>
</feature>
<name>A0A225W2Q9_9STRA</name>
<dbReference type="AlphaFoldDB" id="A0A225W2Q9"/>
<evidence type="ECO:0000313" key="2">
    <source>
        <dbReference type="Proteomes" id="UP000198211"/>
    </source>
</evidence>
<reference evidence="2" key="1">
    <citation type="submission" date="2017-03" db="EMBL/GenBank/DDBJ databases">
        <title>Phytopthora megakarya and P. palmivora, two closely related causual agents of cacao black pod achieved similar genome size and gene model numbers by different mechanisms.</title>
        <authorList>
            <person name="Ali S."/>
            <person name="Shao J."/>
            <person name="Larry D.J."/>
            <person name="Kronmiller B."/>
            <person name="Shen D."/>
            <person name="Strem M.D."/>
            <person name="Melnick R.L."/>
            <person name="Guiltinan M.J."/>
            <person name="Tyler B.M."/>
            <person name="Meinhardt L.W."/>
            <person name="Bailey B.A."/>
        </authorList>
    </citation>
    <scope>NUCLEOTIDE SEQUENCE [LARGE SCALE GENOMIC DNA]</scope>
    <source>
        <strain evidence="2">zdho120</strain>
    </source>
</reference>
<gene>
    <name evidence="1" type="ORF">PHMEG_00015470</name>
</gene>
<comment type="caution">
    <text evidence="1">The sequence shown here is derived from an EMBL/GenBank/DDBJ whole genome shotgun (WGS) entry which is preliminary data.</text>
</comment>
<dbReference type="EMBL" id="NBNE01002108">
    <property type="protein sequence ID" value="OWZ11499.1"/>
    <property type="molecule type" value="Genomic_DNA"/>
</dbReference>
<dbReference type="OrthoDB" id="128664at2759"/>
<organism evidence="1 2">
    <name type="scientific">Phytophthora megakarya</name>
    <dbReference type="NCBI Taxonomy" id="4795"/>
    <lineage>
        <taxon>Eukaryota</taxon>
        <taxon>Sar</taxon>
        <taxon>Stramenopiles</taxon>
        <taxon>Oomycota</taxon>
        <taxon>Peronosporomycetes</taxon>
        <taxon>Peronosporales</taxon>
        <taxon>Peronosporaceae</taxon>
        <taxon>Phytophthora</taxon>
    </lineage>
</organism>